<sequence>MKKHYCWRRTLTVISLCLYLILAVSPPAFASIHKYPETAETVMFRSVQSLRDTDDKAWQVVLYKRVKSGVVKSLNLRLVGFPGIEIQHPVPLKVAAGKREIGKANDIWSESDLPINVGEYDFKSIITQVESNRPLRLNLPVKNQKETELLVPPFAVREWRLLLDRN</sequence>
<dbReference type="EMBL" id="SRRZ01000078">
    <property type="protein sequence ID" value="NQE36232.1"/>
    <property type="molecule type" value="Genomic_DNA"/>
</dbReference>
<accession>A0ABX2D0R4</accession>
<protein>
    <recommendedName>
        <fullName evidence="4">DUF3122 domain-containing protein</fullName>
    </recommendedName>
</protein>
<organism evidence="2 3">
    <name type="scientific">Microcoleus asticus IPMA8</name>
    <dbReference type="NCBI Taxonomy" id="2563858"/>
    <lineage>
        <taxon>Bacteria</taxon>
        <taxon>Bacillati</taxon>
        <taxon>Cyanobacteriota</taxon>
        <taxon>Cyanophyceae</taxon>
        <taxon>Oscillatoriophycideae</taxon>
        <taxon>Oscillatoriales</taxon>
        <taxon>Microcoleaceae</taxon>
        <taxon>Microcoleus</taxon>
        <taxon>Microcoleus asticus</taxon>
    </lineage>
</organism>
<evidence type="ECO:0000313" key="2">
    <source>
        <dbReference type="EMBL" id="NQE36232.1"/>
    </source>
</evidence>
<evidence type="ECO:0000313" key="3">
    <source>
        <dbReference type="Proteomes" id="UP000702425"/>
    </source>
</evidence>
<name>A0ABX2D0R4_9CYAN</name>
<keyword evidence="3" id="KW-1185">Reference proteome</keyword>
<dbReference type="RefSeq" id="WP_172190161.1">
    <property type="nucleotide sequence ID" value="NZ_CAWPPK010000294.1"/>
</dbReference>
<feature type="signal peptide" evidence="1">
    <location>
        <begin position="1"/>
        <end position="30"/>
    </location>
</feature>
<proteinExistence type="predicted"/>
<keyword evidence="1" id="KW-0732">Signal</keyword>
<feature type="chain" id="PRO_5047505216" description="DUF3122 domain-containing protein" evidence="1">
    <location>
        <begin position="31"/>
        <end position="166"/>
    </location>
</feature>
<dbReference type="Proteomes" id="UP000702425">
    <property type="component" value="Unassembled WGS sequence"/>
</dbReference>
<comment type="caution">
    <text evidence="2">The sequence shown here is derived from an EMBL/GenBank/DDBJ whole genome shotgun (WGS) entry which is preliminary data.</text>
</comment>
<evidence type="ECO:0000256" key="1">
    <source>
        <dbReference type="SAM" id="SignalP"/>
    </source>
</evidence>
<evidence type="ECO:0008006" key="4">
    <source>
        <dbReference type="Google" id="ProtNLM"/>
    </source>
</evidence>
<reference evidence="2 3" key="1">
    <citation type="journal article" date="2020" name="Sci. Rep.">
        <title>A novel cyanobacterial geosmin producer, revising GeoA distribution and dispersion patterns in Bacteria.</title>
        <authorList>
            <person name="Churro C."/>
            <person name="Semedo-Aguiar A.P."/>
            <person name="Silva A.D."/>
            <person name="Pereira-Leal J.B."/>
            <person name="Leite R.B."/>
        </authorList>
    </citation>
    <scope>NUCLEOTIDE SEQUENCE [LARGE SCALE GENOMIC DNA]</scope>
    <source>
        <strain evidence="2 3">IPMA8</strain>
    </source>
</reference>
<gene>
    <name evidence="2" type="ORF">E5S67_03995</name>
</gene>
<dbReference type="InterPro" id="IPR021469">
    <property type="entry name" value="DUF3122"/>
</dbReference>
<dbReference type="Pfam" id="PF11320">
    <property type="entry name" value="DUF3122"/>
    <property type="match status" value="1"/>
</dbReference>